<feature type="region of interest" description="Disordered" evidence="1">
    <location>
        <begin position="143"/>
        <end position="190"/>
    </location>
</feature>
<accession>A0ABX2L8J8</accession>
<keyword evidence="3" id="KW-1185">Reference proteome</keyword>
<comment type="caution">
    <text evidence="2">The sequence shown here is derived from an EMBL/GenBank/DDBJ whole genome shotgun (WGS) entry which is preliminary data.</text>
</comment>
<evidence type="ECO:0000313" key="2">
    <source>
        <dbReference type="EMBL" id="NUC72547.1"/>
    </source>
</evidence>
<evidence type="ECO:0000256" key="1">
    <source>
        <dbReference type="SAM" id="MobiDB-lite"/>
    </source>
</evidence>
<name>A0ABX2L8J8_9EURY</name>
<gene>
    <name evidence="2" type="ORF">HTZ84_09535</name>
</gene>
<proteinExistence type="predicted"/>
<dbReference type="RefSeq" id="WP_174680458.1">
    <property type="nucleotide sequence ID" value="NZ_JABUQZ010000001.1"/>
</dbReference>
<dbReference type="EMBL" id="JABUQZ010000001">
    <property type="protein sequence ID" value="NUC72547.1"/>
    <property type="molecule type" value="Genomic_DNA"/>
</dbReference>
<sequence>MGKIRVRVGVDDNGVPKDIRKAINRGSRKAAKKLAKRLREEAQEEIIRKDASDSYGIWEGDLVGGFKTKSDGDTARVWNDDEAAGPMETGVAPGAFGARGPPIDNLLPWVRDHFTPDTEFDPWEIGGGENFVLPGDYDGYDKHHGATSGTGKRFATPEGDRTQASADAISGESGGSGGITRRSPDDIKPGESFFARSNRAWDYAEFEKFDEYDEYFIDVYGRRYHPDDFGGFAPDDLDPDDPDLSNLKKGDTVEWVFGDDTYTGVVSDPLHGDDHIEVDYDDDLHFIERELVVDWEPKPLPNFVEDSWFKINEDDPFDIRRTFYGQRVAVWDVNHGEYREATVDDFKYDRVHVTFTGLNGGSGWIYANQRRNNRLVAGERWKNLSRGEQMQSIEDYWDNRITQRANLTQARLDWAKDYYFNEMFPRSKDLTLEKDTLLMLGSIKAVQNPIERNASGRAVAFRLGSIEPKDYGQWDLAILEESDLKQVKSEITKTLKPYKDTLSHEFAHAVLHSRQYEMGPRAYSAGTETAFGRKAAEYIVIEDYDFGRSGLQQEASAKVPHAAQMVFGDASSGSRGAPIGFTRWNEYTYDEIHGGAGNFPGWETSSAGTTDRLVEAVNRAWWKQTVWAQEEYRSSGSRIPENHLRFMERAYSVKYGHETISTITQLLMTDDPTHSSYKFEARLRSLDQHYPWLLEEWLEHWEPIPEAANILRGLGYNV</sequence>
<evidence type="ECO:0000313" key="3">
    <source>
        <dbReference type="Proteomes" id="UP001016761"/>
    </source>
</evidence>
<protein>
    <submittedName>
        <fullName evidence="2">Uncharacterized protein</fullName>
    </submittedName>
</protein>
<organism evidence="2 3">
    <name type="scientific">Haloterrigena gelatinilytica</name>
    <dbReference type="NCBI Taxonomy" id="2741724"/>
    <lineage>
        <taxon>Archaea</taxon>
        <taxon>Methanobacteriati</taxon>
        <taxon>Methanobacteriota</taxon>
        <taxon>Stenosarchaea group</taxon>
        <taxon>Halobacteria</taxon>
        <taxon>Halobacteriales</taxon>
        <taxon>Natrialbaceae</taxon>
        <taxon>Haloterrigena</taxon>
    </lineage>
</organism>
<dbReference type="Proteomes" id="UP001016761">
    <property type="component" value="Unassembled WGS sequence"/>
</dbReference>
<reference evidence="2 3" key="1">
    <citation type="submission" date="2020-06" db="EMBL/GenBank/DDBJ databases">
        <title>Haloterrigena sp. nov., an extremely halophilic archaeon isolated from a saline sediment.</title>
        <authorList>
            <person name="Liu B.-B."/>
        </authorList>
    </citation>
    <scope>NUCLEOTIDE SEQUENCE [LARGE SCALE GENOMIC DNA]</scope>
    <source>
        <strain evidence="2 3">SYSU A558-1</strain>
    </source>
</reference>